<evidence type="ECO:0000256" key="1">
    <source>
        <dbReference type="ARBA" id="ARBA00004245"/>
    </source>
</evidence>
<keyword evidence="7 9" id="KW-0009">Actin-binding</keyword>
<feature type="compositionally biased region" description="Basic and acidic residues" evidence="11">
    <location>
        <begin position="1010"/>
        <end position="1021"/>
    </location>
</feature>
<evidence type="ECO:0000256" key="5">
    <source>
        <dbReference type="ARBA" id="ARBA00022553"/>
    </source>
</evidence>
<feature type="compositionally biased region" description="Basic and acidic residues" evidence="11">
    <location>
        <begin position="1507"/>
        <end position="1519"/>
    </location>
</feature>
<reference evidence="15" key="1">
    <citation type="submission" date="2021-01" db="EMBL/GenBank/DDBJ databases">
        <authorList>
            <person name="Zahm M."/>
            <person name="Roques C."/>
            <person name="Cabau C."/>
            <person name="Klopp C."/>
            <person name="Donnadieu C."/>
            <person name="Jouanno E."/>
            <person name="Lampietro C."/>
            <person name="Louis A."/>
            <person name="Herpin A."/>
            <person name="Echchiki A."/>
            <person name="Berthelot C."/>
            <person name="Parey E."/>
            <person name="Roest-Crollius H."/>
            <person name="Braasch I."/>
            <person name="Postlethwait J."/>
            <person name="Bobe J."/>
            <person name="Montfort J."/>
            <person name="Bouchez O."/>
            <person name="Begum T."/>
            <person name="Mejri S."/>
            <person name="Adams A."/>
            <person name="Chen W.-J."/>
            <person name="Guiguen Y."/>
        </authorList>
    </citation>
    <scope>NUCLEOTIDE SEQUENCE</scope>
    <source>
        <tissue evidence="15">Blood</tissue>
    </source>
</reference>
<feature type="region of interest" description="Disordered" evidence="11">
    <location>
        <begin position="897"/>
        <end position="925"/>
    </location>
</feature>
<dbReference type="CDD" id="cd06750">
    <property type="entry name" value="PDZ_shroom2_3_4-like"/>
    <property type="match status" value="1"/>
</dbReference>
<feature type="compositionally biased region" description="Low complexity" evidence="11">
    <location>
        <begin position="1136"/>
        <end position="1148"/>
    </location>
</feature>
<feature type="compositionally biased region" description="Low complexity" evidence="11">
    <location>
        <begin position="1563"/>
        <end position="1577"/>
    </location>
</feature>
<evidence type="ECO:0000256" key="7">
    <source>
        <dbReference type="ARBA" id="ARBA00023203"/>
    </source>
</evidence>
<organism evidence="15 16">
    <name type="scientific">Albula goreensis</name>
    <dbReference type="NCBI Taxonomy" id="1534307"/>
    <lineage>
        <taxon>Eukaryota</taxon>
        <taxon>Metazoa</taxon>
        <taxon>Chordata</taxon>
        <taxon>Craniata</taxon>
        <taxon>Vertebrata</taxon>
        <taxon>Euteleostomi</taxon>
        <taxon>Actinopterygii</taxon>
        <taxon>Neopterygii</taxon>
        <taxon>Teleostei</taxon>
        <taxon>Albuliformes</taxon>
        <taxon>Albulidae</taxon>
        <taxon>Albula</taxon>
    </lineage>
</organism>
<name>A0A8T3E5Z3_9TELE</name>
<feature type="compositionally biased region" description="Polar residues" evidence="11">
    <location>
        <begin position="645"/>
        <end position="671"/>
    </location>
</feature>
<dbReference type="Pfam" id="PF08688">
    <property type="entry name" value="ASD1"/>
    <property type="match status" value="1"/>
</dbReference>
<dbReference type="GO" id="GO:0051015">
    <property type="term" value="F:actin filament binding"/>
    <property type="evidence" value="ECO:0007669"/>
    <property type="project" value="InterPro"/>
</dbReference>
<dbReference type="OrthoDB" id="10063560at2759"/>
<comment type="similarity">
    <text evidence="2">Belongs to the shroom family.</text>
</comment>
<keyword evidence="10" id="KW-0175">Coiled coil</keyword>
<dbReference type="PROSITE" id="PS51307">
    <property type="entry name" value="ASD2"/>
    <property type="match status" value="1"/>
</dbReference>
<dbReference type="GO" id="GO:0043296">
    <property type="term" value="C:apical junction complex"/>
    <property type="evidence" value="ECO:0007669"/>
    <property type="project" value="TreeGrafter"/>
</dbReference>
<feature type="compositionally biased region" description="Basic and acidic residues" evidence="11">
    <location>
        <begin position="966"/>
        <end position="985"/>
    </location>
</feature>
<feature type="compositionally biased region" description="Polar residues" evidence="11">
    <location>
        <begin position="1281"/>
        <end position="1291"/>
    </location>
</feature>
<evidence type="ECO:0000256" key="6">
    <source>
        <dbReference type="ARBA" id="ARBA00022701"/>
    </source>
</evidence>
<dbReference type="InterPro" id="IPR014800">
    <property type="entry name" value="ASD1_dom"/>
</dbReference>
<evidence type="ECO:0000313" key="16">
    <source>
        <dbReference type="Proteomes" id="UP000829720"/>
    </source>
</evidence>
<dbReference type="SUPFAM" id="SSF50156">
    <property type="entry name" value="PDZ domain-like"/>
    <property type="match status" value="1"/>
</dbReference>
<feature type="compositionally biased region" description="Basic and acidic residues" evidence="11">
    <location>
        <begin position="1653"/>
        <end position="1663"/>
    </location>
</feature>
<feature type="compositionally biased region" description="Polar residues" evidence="11">
    <location>
        <begin position="710"/>
        <end position="732"/>
    </location>
</feature>
<evidence type="ECO:0000256" key="11">
    <source>
        <dbReference type="SAM" id="MobiDB-lite"/>
    </source>
</evidence>
<keyword evidence="5" id="KW-0597">Phosphoprotein</keyword>
<feature type="compositionally biased region" description="Basic and acidic residues" evidence="11">
    <location>
        <begin position="815"/>
        <end position="824"/>
    </location>
</feature>
<feature type="compositionally biased region" description="Low complexity" evidence="11">
    <location>
        <begin position="489"/>
        <end position="498"/>
    </location>
</feature>
<dbReference type="GO" id="GO:0005912">
    <property type="term" value="C:adherens junction"/>
    <property type="evidence" value="ECO:0007669"/>
    <property type="project" value="TreeGrafter"/>
</dbReference>
<dbReference type="SMART" id="SM00228">
    <property type="entry name" value="PDZ"/>
    <property type="match status" value="1"/>
</dbReference>
<feature type="compositionally biased region" description="Pro residues" evidence="11">
    <location>
        <begin position="1473"/>
        <end position="1483"/>
    </location>
</feature>
<evidence type="ECO:0000259" key="13">
    <source>
        <dbReference type="PROSITE" id="PS51306"/>
    </source>
</evidence>
<feature type="region of interest" description="Disordered" evidence="11">
    <location>
        <begin position="710"/>
        <end position="779"/>
    </location>
</feature>
<feature type="compositionally biased region" description="Basic and acidic residues" evidence="11">
    <location>
        <begin position="734"/>
        <end position="752"/>
    </location>
</feature>
<keyword evidence="3" id="KW-0217">Developmental protein</keyword>
<feature type="compositionally biased region" description="Polar residues" evidence="11">
    <location>
        <begin position="1357"/>
        <end position="1378"/>
    </location>
</feature>
<evidence type="ECO:0000313" key="15">
    <source>
        <dbReference type="EMBL" id="KAI1904861.1"/>
    </source>
</evidence>
<dbReference type="GO" id="GO:0005874">
    <property type="term" value="C:microtubule"/>
    <property type="evidence" value="ECO:0007669"/>
    <property type="project" value="UniProtKB-KW"/>
</dbReference>
<dbReference type="Pfam" id="PF08687">
    <property type="entry name" value="ASD2"/>
    <property type="match status" value="1"/>
</dbReference>
<dbReference type="InterPro" id="IPR027685">
    <property type="entry name" value="Shroom_fam"/>
</dbReference>
<feature type="compositionally biased region" description="Low complexity" evidence="11">
    <location>
        <begin position="225"/>
        <end position="239"/>
    </location>
</feature>
<evidence type="ECO:0008006" key="17">
    <source>
        <dbReference type="Google" id="ProtNLM"/>
    </source>
</evidence>
<feature type="compositionally biased region" description="Low complexity" evidence="11">
    <location>
        <begin position="1079"/>
        <end position="1093"/>
    </location>
</feature>
<sequence length="1899" mass="209422">MERDCSSFSTVLHRGRLIYVEARLQGGAPWGFTLKGGLEHGEALIISKVEEGGKADSLQHPLQPGDQVVNINEVELSGSRQEAISLVKGSYKTLRLTVCRDSCLDQCCNDPDPPPSLSPPCNHGPPQDSRGCSSAVKLRIKNRRSEPASRPHSWHSTKLGESHQDPSMMQISQGNVGAPWHQTYHSSASTTDLSSYDPGYLRKSPDQYSSRGSMESLEHNHPAYSSCHHLSPSKSSSSIDHLHSKRDSAYSSFSTSSSIPEYPAAAGLPLGKERSYSMESMLAPQRGLESLRQADIRYVRTVYDPQQGISEEHEVRPASLLRGSEGSVHTEARSGGATHRSSSSSSSGSSSGTNSISNRHSVGPVWGSTHQRNSYESLKGAPPPPQRSDSFAAIRNHERPSSWSSLEQARSMRTLHKGSWHHSSGSVAPGKPLFTTEGQQLHTLVEKSPESSPTTKPRQGLPQAPPTGRLMLPTGIYQVPPPEPHFAQAPACCPSSSSVYPALAKESRRNSHDDHSMAASGERSALENGYQSSTSSNTGQSPQPKSQSLHRDGRQEEPAPSCGLYRPHFEPRVETHSMSQTQSLEHSYRKDPYTPVQQKGDRQRHFQGSENTERYGQTREEDQNRFAEPSHYPEAPQKHAPFPQGRSSLGSYRNISVQNSQGNGSGASQTQWRDHGSLAMPKHGNLNIQQQDHPLNRLENALAEVQRATSPESILSQCSSQGGRSEAATSRRVSVLEKVNRFERQHEQEKLRSQSTSQMDLAGHSSTQLSQASGVKSFQSSGSSAKALSHLRTQSYSAAEPEDYRQQQYFSDAESVQRRRDQHPSRNAWGKDAALQRSKSTFQLGEGNGEKDFFWKEDLQDILGTIQDTSFNTAYRDSIKDAQSKVLRSTSFRRKDLSVDNRTPSKHLSLERKGPKTMPKPTGVFLHTPKERHIVTPELNRISPPALPSVPPVGPPTVRIGGRKRLTMEQKKRSYSEPEKMHEVGVSDGESSASSHGKGLEQLPLPEGSVADRRKLFEQAAHRSTGSGPNPRPSPAPSRPELKQLQQNALAEYMERKTGRRMARCQRPKSAYLQPCTYSSDSPSISSTSSLASLQEPEFQGVSCTSSHHRDGRLSSTLPPGLQGYFYSSGSPMQPPSSNVSTSSSLSPYKPEGRPHRFFSLEQELDKPAPVTPTQPLQGQRPAQHCDTALNRAVPARNSGKSASAEDLLERSDERNVPQHFRSRSSPSVEKLNQDVMTGDYRLPRMFTKGPAPSIPTETRSVENAVSERSVMPSQRVERYLSNSGPSQLKTPVTRRERQRNPDRQRAQSMSGLAASVGLPCPFSSPGSSPHPDWQASIDALTHNLFPSPAPADSLDAQAQQAPLGMTRQSSADSSTSEETLKDFPRDLPGPQVPSAPRPALTLPFPREGEKSPTPPAPHSHLSPRESPSPVPTLSPVSSPPLPLLRISESSIHFTSSQPISQDDDEVFLQEPALPPPPPPPLPVWDLENTEDFPPPPPPPPVLPHLTSEEQESKNRSPELEQLQSTTELYDVSVSRGTTPTSPSLSPPPVTSDLLPKPTAPRLSAEAESLSSASISEMEGEAFESLELEYCVLSRRERSTEELRAEALARELVSRDKSLTPFLDMWAIKKTMDLMEDLFPSTVLPRRRMSSQLEDRKQDRVSVGEETPLQGEGGVQTKMETDLDEVEVDLSQKKVELVKALSQSVALLRMEREGLVEEQKRFSALDGRVEVLVQERCKANEVDKYRMFIGDLEKIVNLLLSLCGQLARVENALAALEGEDTDESAEERESLQKKRRRLCSQHEDARELKENLDRRERVVLNILGGYLTAPQLCEYRLFVRLKPALLIRQRHLDELIKQGEEQLHRLGEDLLPENHAQVASLTPAPSSSPPTRSTTVTSL</sequence>
<feature type="compositionally biased region" description="Polar residues" evidence="11">
    <location>
        <begin position="165"/>
        <end position="175"/>
    </location>
</feature>
<feature type="compositionally biased region" description="Polar residues" evidence="11">
    <location>
        <begin position="529"/>
        <end position="547"/>
    </location>
</feature>
<feature type="compositionally biased region" description="Basic residues" evidence="11">
    <location>
        <begin position="1058"/>
        <end position="1067"/>
    </location>
</feature>
<dbReference type="Gene3D" id="6.10.250.3120">
    <property type="match status" value="1"/>
</dbReference>
<feature type="domain" description="ASD1" evidence="13">
    <location>
        <begin position="879"/>
        <end position="985"/>
    </location>
</feature>
<evidence type="ECO:0000256" key="10">
    <source>
        <dbReference type="SAM" id="Coils"/>
    </source>
</evidence>
<gene>
    <name evidence="15" type="ORF">AGOR_G00010030</name>
</gene>
<feature type="coiled-coil region" evidence="10">
    <location>
        <begin position="1759"/>
        <end position="1815"/>
    </location>
</feature>
<dbReference type="Gene3D" id="2.30.42.10">
    <property type="match status" value="1"/>
</dbReference>
<keyword evidence="4" id="KW-0963">Cytoplasm</keyword>
<feature type="region of interest" description="Disordered" evidence="11">
    <location>
        <begin position="1649"/>
        <end position="1674"/>
    </location>
</feature>
<feature type="region of interest" description="Disordered" evidence="11">
    <location>
        <begin position="444"/>
        <end position="684"/>
    </location>
</feature>
<feature type="region of interest" description="Disordered" evidence="11">
    <location>
        <begin position="142"/>
        <end position="243"/>
    </location>
</feature>
<accession>A0A8T3E5Z3</accession>
<dbReference type="GO" id="GO:0016324">
    <property type="term" value="C:apical plasma membrane"/>
    <property type="evidence" value="ECO:0007669"/>
    <property type="project" value="TreeGrafter"/>
</dbReference>
<feature type="compositionally biased region" description="Basic and acidic residues" evidence="11">
    <location>
        <begin position="1208"/>
        <end position="1217"/>
    </location>
</feature>
<comment type="subcellular location">
    <subcellularLocation>
        <location evidence="1">Cytoplasm</location>
        <location evidence="1">Cytoskeleton</location>
    </subcellularLocation>
</comment>
<dbReference type="Pfam" id="PF00595">
    <property type="entry name" value="PDZ"/>
    <property type="match status" value="1"/>
</dbReference>
<dbReference type="Proteomes" id="UP000829720">
    <property type="component" value="Unassembled WGS sequence"/>
</dbReference>
<feature type="region of interest" description="Disordered" evidence="11">
    <location>
        <begin position="941"/>
        <end position="1577"/>
    </location>
</feature>
<feature type="region of interest" description="Disordered" evidence="11">
    <location>
        <begin position="812"/>
        <end position="832"/>
    </location>
</feature>
<keyword evidence="8" id="KW-0206">Cytoskeleton</keyword>
<feature type="domain" description="PDZ" evidence="12">
    <location>
        <begin position="17"/>
        <end position="102"/>
    </location>
</feature>
<feature type="compositionally biased region" description="Pro residues" evidence="11">
    <location>
        <begin position="1493"/>
        <end position="1503"/>
    </location>
</feature>
<feature type="region of interest" description="Disordered" evidence="11">
    <location>
        <begin position="309"/>
        <end position="390"/>
    </location>
</feature>
<proteinExistence type="inferred from homology"/>
<dbReference type="EMBL" id="JAERUA010000001">
    <property type="protein sequence ID" value="KAI1904861.1"/>
    <property type="molecule type" value="Genomic_DNA"/>
</dbReference>
<feature type="compositionally biased region" description="Polar residues" evidence="11">
    <location>
        <begin position="576"/>
        <end position="585"/>
    </location>
</feature>
<dbReference type="PANTHER" id="PTHR15012">
    <property type="entry name" value="APICAL PROTEIN/SHROOM-RELATED"/>
    <property type="match status" value="1"/>
</dbReference>
<evidence type="ECO:0000259" key="12">
    <source>
        <dbReference type="PROSITE" id="PS50106"/>
    </source>
</evidence>
<evidence type="ECO:0000256" key="8">
    <source>
        <dbReference type="ARBA" id="ARBA00023212"/>
    </source>
</evidence>
<feature type="compositionally biased region" description="Basic and acidic residues" evidence="11">
    <location>
        <begin position="505"/>
        <end position="516"/>
    </location>
</feature>
<dbReference type="GO" id="GO:0007015">
    <property type="term" value="P:actin filament organization"/>
    <property type="evidence" value="ECO:0007669"/>
    <property type="project" value="TreeGrafter"/>
</dbReference>
<feature type="compositionally biased region" description="Polar residues" evidence="11">
    <location>
        <begin position="183"/>
        <end position="194"/>
    </location>
</feature>
<feature type="compositionally biased region" description="Basic and acidic residues" evidence="11">
    <location>
        <begin position="611"/>
        <end position="625"/>
    </location>
</feature>
<keyword evidence="6" id="KW-0493">Microtubule</keyword>
<comment type="caution">
    <text evidence="15">The sequence shown here is derived from an EMBL/GenBank/DDBJ whole genome shotgun (WGS) entry which is preliminary data.</text>
</comment>
<dbReference type="FunFam" id="2.30.42.10:FF:000100">
    <property type="entry name" value="Shroom family member 2"/>
    <property type="match status" value="1"/>
</dbReference>
<dbReference type="PROSITE" id="PS50106">
    <property type="entry name" value="PDZ"/>
    <property type="match status" value="1"/>
</dbReference>
<protein>
    <recommendedName>
        <fullName evidence="17">Protein Shroom3</fullName>
    </recommendedName>
</protein>
<dbReference type="PROSITE" id="PS51306">
    <property type="entry name" value="ASD1"/>
    <property type="match status" value="1"/>
</dbReference>
<feature type="region of interest" description="Disordered" evidence="11">
    <location>
        <begin position="415"/>
        <end position="434"/>
    </location>
</feature>
<dbReference type="InterPro" id="IPR001478">
    <property type="entry name" value="PDZ"/>
</dbReference>
<feature type="compositionally biased region" description="Pro residues" evidence="11">
    <location>
        <begin position="1427"/>
        <end position="1443"/>
    </location>
</feature>
<dbReference type="InterPro" id="IPR036034">
    <property type="entry name" value="PDZ_sf"/>
</dbReference>
<evidence type="ECO:0000256" key="9">
    <source>
        <dbReference type="PROSITE-ProRule" id="PRU00637"/>
    </source>
</evidence>
<feature type="domain" description="ASD2" evidence="14">
    <location>
        <begin position="1586"/>
        <end position="1871"/>
    </location>
</feature>
<evidence type="ECO:0000256" key="2">
    <source>
        <dbReference type="ARBA" id="ARBA00006469"/>
    </source>
</evidence>
<evidence type="ECO:0000256" key="3">
    <source>
        <dbReference type="ARBA" id="ARBA00022473"/>
    </source>
</evidence>
<dbReference type="GO" id="GO:0030864">
    <property type="term" value="C:cortical actin cytoskeleton"/>
    <property type="evidence" value="ECO:0007669"/>
    <property type="project" value="TreeGrafter"/>
</dbReference>
<dbReference type="InterPro" id="IPR014799">
    <property type="entry name" value="ASD2_dom"/>
</dbReference>
<feature type="compositionally biased region" description="Low complexity" evidence="11">
    <location>
        <begin position="333"/>
        <end position="361"/>
    </location>
</feature>
<keyword evidence="16" id="KW-1185">Reference proteome</keyword>
<evidence type="ECO:0000259" key="14">
    <source>
        <dbReference type="PROSITE" id="PS51307"/>
    </source>
</evidence>
<feature type="compositionally biased region" description="Basic and acidic residues" evidence="11">
    <location>
        <begin position="1294"/>
        <end position="1306"/>
    </location>
</feature>
<feature type="compositionally biased region" description="Polar residues" evidence="11">
    <location>
        <begin position="753"/>
        <end position="771"/>
    </location>
</feature>
<evidence type="ECO:0000256" key="4">
    <source>
        <dbReference type="ARBA" id="ARBA00022490"/>
    </source>
</evidence>
<feature type="region of interest" description="Disordered" evidence="11">
    <location>
        <begin position="1880"/>
        <end position="1899"/>
    </location>
</feature>
<feature type="compositionally biased region" description="Pro residues" evidence="11">
    <location>
        <begin position="945"/>
        <end position="955"/>
    </location>
</feature>
<dbReference type="PANTHER" id="PTHR15012:SF33">
    <property type="entry name" value="PROTEIN SHROOM3"/>
    <property type="match status" value="1"/>
</dbReference>